<comment type="caution">
    <text evidence="5">The sequence shown here is derived from an EMBL/GenBank/DDBJ whole genome shotgun (WGS) entry which is preliminary data.</text>
</comment>
<dbReference type="GO" id="GO:0006412">
    <property type="term" value="P:translation"/>
    <property type="evidence" value="ECO:0007669"/>
    <property type="project" value="InterPro"/>
</dbReference>
<keyword evidence="6" id="KW-1185">Reference proteome</keyword>
<evidence type="ECO:0000313" key="5">
    <source>
        <dbReference type="EMBL" id="CAD7697986.1"/>
    </source>
</evidence>
<dbReference type="GO" id="GO:0003735">
    <property type="term" value="F:structural constituent of ribosome"/>
    <property type="evidence" value="ECO:0007669"/>
    <property type="project" value="InterPro"/>
</dbReference>
<dbReference type="Proteomes" id="UP000708148">
    <property type="component" value="Unassembled WGS sequence"/>
</dbReference>
<feature type="non-terminal residue" evidence="5">
    <location>
        <position position="1"/>
    </location>
</feature>
<reference evidence="5" key="1">
    <citation type="submission" date="2020-12" db="EMBL/GenBank/DDBJ databases">
        <authorList>
            <person name="Iha C."/>
        </authorList>
    </citation>
    <scope>NUCLEOTIDE SEQUENCE</scope>
</reference>
<evidence type="ECO:0000256" key="2">
    <source>
        <dbReference type="ARBA" id="ARBA00022980"/>
    </source>
</evidence>
<dbReference type="Gene3D" id="3.30.390.110">
    <property type="match status" value="1"/>
</dbReference>
<dbReference type="EMBL" id="CAJHUC010000737">
    <property type="protein sequence ID" value="CAD7697986.1"/>
    <property type="molecule type" value="Genomic_DNA"/>
</dbReference>
<dbReference type="PANTHER" id="PTHR10544">
    <property type="entry name" value="60S RIBOSOMAL PROTEIN L28"/>
    <property type="match status" value="1"/>
</dbReference>
<dbReference type="AlphaFoldDB" id="A0A8S1ISK0"/>
<dbReference type="GO" id="GO:1990904">
    <property type="term" value="C:ribonucleoprotein complex"/>
    <property type="evidence" value="ECO:0007669"/>
    <property type="project" value="UniProtKB-KW"/>
</dbReference>
<evidence type="ECO:0000256" key="1">
    <source>
        <dbReference type="ARBA" id="ARBA00007926"/>
    </source>
</evidence>
<dbReference type="InterPro" id="IPR029004">
    <property type="entry name" value="Ribosomal_eL28/Mak16"/>
</dbReference>
<comment type="similarity">
    <text evidence="1">Belongs to the eukaryotic ribosomal protein eL28 family.</text>
</comment>
<gene>
    <name evidence="5" type="ORF">OSTQU699_LOCUS3346</name>
</gene>
<feature type="domain" description="Ribosomal eL28/Mak16" evidence="4">
    <location>
        <begin position="21"/>
        <end position="138"/>
    </location>
</feature>
<dbReference type="OrthoDB" id="338850at2759"/>
<keyword evidence="2" id="KW-0689">Ribosomal protein</keyword>
<sequence>LSRVKAMSTGSLELPLVSPELLWSCVANRNAFRVKGFNGAVLSREPGNLMGLRSQKFSGLVHPTTIDIQAAPDKDEGVVVTTSLGDKANTPALGKKTKKVKKGNYGAYQACLKKTLKGAGRPDLDDAVVRRVKKIVKSKIYKQNHKR</sequence>
<dbReference type="InterPro" id="IPR002672">
    <property type="entry name" value="Ribosomal_eL28"/>
</dbReference>
<organism evidence="5 6">
    <name type="scientific">Ostreobium quekettii</name>
    <dbReference type="NCBI Taxonomy" id="121088"/>
    <lineage>
        <taxon>Eukaryota</taxon>
        <taxon>Viridiplantae</taxon>
        <taxon>Chlorophyta</taxon>
        <taxon>core chlorophytes</taxon>
        <taxon>Ulvophyceae</taxon>
        <taxon>TCBD clade</taxon>
        <taxon>Bryopsidales</taxon>
        <taxon>Ostreobineae</taxon>
        <taxon>Ostreobiaceae</taxon>
        <taxon>Ostreobium</taxon>
    </lineage>
</organism>
<dbReference type="GO" id="GO:0005840">
    <property type="term" value="C:ribosome"/>
    <property type="evidence" value="ECO:0007669"/>
    <property type="project" value="UniProtKB-KW"/>
</dbReference>
<name>A0A8S1ISK0_9CHLO</name>
<protein>
    <recommendedName>
        <fullName evidence="4">Ribosomal eL28/Mak16 domain-containing protein</fullName>
    </recommendedName>
</protein>
<evidence type="ECO:0000256" key="3">
    <source>
        <dbReference type="ARBA" id="ARBA00023274"/>
    </source>
</evidence>
<evidence type="ECO:0000313" key="6">
    <source>
        <dbReference type="Proteomes" id="UP000708148"/>
    </source>
</evidence>
<accession>A0A8S1ISK0</accession>
<keyword evidence="3" id="KW-0687">Ribonucleoprotein</keyword>
<evidence type="ECO:0000259" key="4">
    <source>
        <dbReference type="Pfam" id="PF01778"/>
    </source>
</evidence>
<proteinExistence type="inferred from homology"/>
<dbReference type="Pfam" id="PF01778">
    <property type="entry name" value="Ribosomal_L28e"/>
    <property type="match status" value="1"/>
</dbReference>